<keyword evidence="7 11" id="KW-0418">Kinase</keyword>
<evidence type="ECO:0000313" key="13">
    <source>
        <dbReference type="EMBL" id="MCQ6962484.1"/>
    </source>
</evidence>
<keyword evidence="9 11" id="KW-0665">Pyrimidine biosynthesis</keyword>
<feature type="binding site" evidence="11">
    <location>
        <position position="148"/>
    </location>
    <ligand>
        <name>ATP</name>
        <dbReference type="ChEBI" id="CHEBI:30616"/>
    </ligand>
</feature>
<proteinExistence type="inferred from homology"/>
<dbReference type="GO" id="GO:0005524">
    <property type="term" value="F:ATP binding"/>
    <property type="evidence" value="ECO:0007669"/>
    <property type="project" value="UniProtKB-KW"/>
</dbReference>
<feature type="binding site" evidence="11">
    <location>
        <position position="65"/>
    </location>
    <ligand>
        <name>UMP</name>
        <dbReference type="ChEBI" id="CHEBI:57865"/>
    </ligand>
</feature>
<dbReference type="HAMAP" id="MF_01220_A">
    <property type="entry name" value="PyrH_A"/>
    <property type="match status" value="1"/>
</dbReference>
<sequence length="234" mass="24959">MLIVLSVGGSILARDLKPESFLAYAAVLKELAKENTVAVVTGGGTAARDYINVARCAGCNEVECDYIGIDITRLNAKLLISALGKDAYPQPPHDYVEAQEALSSGKIVVMGGVIPGQTTDAVAAILAEYLRADLFVIATAVDGVYTADPKQYPNAKKYEIMSPKELVSIVMSIEMKAGSKSPVDPLAAKIIERCNIETIVMDGTNARNVLQAIIQESIRTEPLKGVHLGTRIRG</sequence>
<comment type="subcellular location">
    <subcellularLocation>
        <location evidence="1 11">Cytoplasm</location>
    </subcellularLocation>
</comment>
<evidence type="ECO:0000256" key="6">
    <source>
        <dbReference type="ARBA" id="ARBA00022741"/>
    </source>
</evidence>
<evidence type="ECO:0000256" key="3">
    <source>
        <dbReference type="ARBA" id="ARBA00007614"/>
    </source>
</evidence>
<dbReference type="PANTHER" id="PTHR42833">
    <property type="entry name" value="URIDYLATE KINASE"/>
    <property type="match status" value="1"/>
</dbReference>
<keyword evidence="8 11" id="KW-0067">ATP-binding</keyword>
<keyword evidence="6 11" id="KW-0547">Nucleotide-binding</keyword>
<dbReference type="Proteomes" id="UP001206983">
    <property type="component" value="Unassembled WGS sequence"/>
</dbReference>
<dbReference type="PIRSF" id="PIRSF005650">
    <property type="entry name" value="Uridylate_kin"/>
    <property type="match status" value="1"/>
</dbReference>
<evidence type="ECO:0000256" key="4">
    <source>
        <dbReference type="ARBA" id="ARBA00022490"/>
    </source>
</evidence>
<dbReference type="GO" id="GO:0005737">
    <property type="term" value="C:cytoplasm"/>
    <property type="evidence" value="ECO:0007669"/>
    <property type="project" value="UniProtKB-SubCell"/>
</dbReference>
<dbReference type="EC" id="2.7.4.22" evidence="11"/>
<dbReference type="AlphaFoldDB" id="A0AAE3HAE5"/>
<dbReference type="GO" id="GO:0044210">
    <property type="term" value="P:'de novo' CTP biosynthetic process"/>
    <property type="evidence" value="ECO:0007669"/>
    <property type="project" value="UniProtKB-UniRule"/>
</dbReference>
<comment type="function">
    <text evidence="11">Catalyzes the reversible phosphorylation of UMP to UDP.</text>
</comment>
<dbReference type="InterPro" id="IPR011817">
    <property type="entry name" value="Uridylate_kinase"/>
</dbReference>
<dbReference type="InterPro" id="IPR011818">
    <property type="entry name" value="Uridylate_kinase_arch/spir"/>
</dbReference>
<feature type="domain" description="Aspartate/glutamate/uridylate kinase" evidence="12">
    <location>
        <begin position="1"/>
        <end position="202"/>
    </location>
</feature>
<comment type="caution">
    <text evidence="11">Lacks conserved residue(s) required for the propagation of feature annotation.</text>
</comment>
<evidence type="ECO:0000256" key="1">
    <source>
        <dbReference type="ARBA" id="ARBA00004496"/>
    </source>
</evidence>
<dbReference type="PANTHER" id="PTHR42833:SF4">
    <property type="entry name" value="URIDYLATE KINASE PUMPKIN, CHLOROPLASTIC"/>
    <property type="match status" value="1"/>
</dbReference>
<dbReference type="NCBIfam" id="TIGR02076">
    <property type="entry name" value="pyrH_arch"/>
    <property type="match status" value="1"/>
</dbReference>
<name>A0AAE3HAE5_9EURY</name>
<dbReference type="EMBL" id="JTEO01000004">
    <property type="protein sequence ID" value="MCQ6962484.1"/>
    <property type="molecule type" value="Genomic_DNA"/>
</dbReference>
<dbReference type="Gene3D" id="3.40.1160.10">
    <property type="entry name" value="Acetylglutamate kinase-like"/>
    <property type="match status" value="1"/>
</dbReference>
<comment type="catalytic activity">
    <reaction evidence="10 11">
        <text>UMP + ATP = UDP + ADP</text>
        <dbReference type="Rhea" id="RHEA:24400"/>
        <dbReference type="ChEBI" id="CHEBI:30616"/>
        <dbReference type="ChEBI" id="CHEBI:57865"/>
        <dbReference type="ChEBI" id="CHEBI:58223"/>
        <dbReference type="ChEBI" id="CHEBI:456216"/>
        <dbReference type="EC" id="2.7.4.22"/>
    </reaction>
</comment>
<evidence type="ECO:0000256" key="9">
    <source>
        <dbReference type="ARBA" id="ARBA00022975"/>
    </source>
</evidence>
<feature type="binding site" evidence="11">
    <location>
        <position position="48"/>
    </location>
    <ligand>
        <name>ATP</name>
        <dbReference type="ChEBI" id="CHEBI:30616"/>
    </ligand>
</feature>
<keyword evidence="4 11" id="KW-0963">Cytoplasm</keyword>
<comment type="pathway">
    <text evidence="2 11">Pyrimidine metabolism; CTP biosynthesis via de novo pathway; UDP from UMP (UMPK route): step 1/1.</text>
</comment>
<dbReference type="InterPro" id="IPR036393">
    <property type="entry name" value="AceGlu_kinase-like_sf"/>
</dbReference>
<evidence type="ECO:0000313" key="14">
    <source>
        <dbReference type="Proteomes" id="UP001206983"/>
    </source>
</evidence>
<comment type="activity regulation">
    <text evidence="11">Inhibited by UTP.</text>
</comment>
<protein>
    <recommendedName>
        <fullName evidence="11">Uridylate kinase</fullName>
        <shortName evidence="11">UK</shortName>
        <ecNumber evidence="11">2.7.4.22</ecNumber>
    </recommendedName>
    <alternativeName>
        <fullName evidence="11">Uridine monophosphate kinase</fullName>
        <shortName evidence="11">UMP kinase</shortName>
        <shortName evidence="11">UMPK</shortName>
    </alternativeName>
</protein>
<dbReference type="RefSeq" id="WP_256622261.1">
    <property type="nucleotide sequence ID" value="NZ_JTEO01000004.1"/>
</dbReference>
<feature type="binding site" evidence="11">
    <location>
        <position position="145"/>
    </location>
    <ligand>
        <name>ATP</name>
        <dbReference type="ChEBI" id="CHEBI:30616"/>
    </ligand>
</feature>
<feature type="binding site" evidence="11">
    <location>
        <begin position="9"/>
        <end position="10"/>
    </location>
    <ligand>
        <name>ATP</name>
        <dbReference type="ChEBI" id="CHEBI:30616"/>
    </ligand>
</feature>
<reference evidence="13 14" key="1">
    <citation type="journal article" date="2011" name="Appl. Environ. Microbiol.">
        <title>Methanogenic archaea isolated from Taiwan's Chelungpu fault.</title>
        <authorList>
            <person name="Wu S.Y."/>
            <person name="Lai M.C."/>
        </authorList>
    </citation>
    <scope>NUCLEOTIDE SEQUENCE [LARGE SCALE GENOMIC DNA]</scope>
    <source>
        <strain evidence="13 14">St545Mb</strain>
    </source>
</reference>
<evidence type="ECO:0000259" key="12">
    <source>
        <dbReference type="Pfam" id="PF00696"/>
    </source>
</evidence>
<evidence type="ECO:0000256" key="11">
    <source>
        <dbReference type="HAMAP-Rule" id="MF_01220"/>
    </source>
</evidence>
<evidence type="ECO:0000256" key="2">
    <source>
        <dbReference type="ARBA" id="ARBA00004791"/>
    </source>
</evidence>
<evidence type="ECO:0000256" key="5">
    <source>
        <dbReference type="ARBA" id="ARBA00022679"/>
    </source>
</evidence>
<gene>
    <name evidence="11" type="primary">pyrH</name>
    <name evidence="13" type="ORF">PV02_04790</name>
</gene>
<evidence type="ECO:0000256" key="8">
    <source>
        <dbReference type="ARBA" id="ARBA00022840"/>
    </source>
</evidence>
<feature type="binding site" evidence="11">
    <location>
        <position position="43"/>
    </location>
    <ligand>
        <name>UMP</name>
        <dbReference type="ChEBI" id="CHEBI:57865"/>
    </ligand>
</feature>
<evidence type="ECO:0000256" key="10">
    <source>
        <dbReference type="ARBA" id="ARBA00047767"/>
    </source>
</evidence>
<feature type="binding site" evidence="11">
    <location>
        <position position="139"/>
    </location>
    <ligand>
        <name>ATP</name>
        <dbReference type="ChEBI" id="CHEBI:30616"/>
    </ligand>
</feature>
<comment type="similarity">
    <text evidence="3 11">Belongs to the UMP kinase family.</text>
</comment>
<dbReference type="CDD" id="cd04253">
    <property type="entry name" value="AAK_UMPK-PyrH-Pf"/>
    <property type="match status" value="1"/>
</dbReference>
<dbReference type="InterPro" id="IPR001048">
    <property type="entry name" value="Asp/Glu/Uridylate_kinase"/>
</dbReference>
<accession>A0AAE3HAE5</accession>
<dbReference type="GO" id="GO:0033862">
    <property type="term" value="F:UMP kinase activity"/>
    <property type="evidence" value="ECO:0007669"/>
    <property type="project" value="UniProtKB-EC"/>
</dbReference>
<keyword evidence="14" id="KW-1185">Reference proteome</keyword>
<dbReference type="SUPFAM" id="SSF53633">
    <property type="entry name" value="Carbamate kinase-like"/>
    <property type="match status" value="1"/>
</dbReference>
<evidence type="ECO:0000256" key="7">
    <source>
        <dbReference type="ARBA" id="ARBA00022777"/>
    </source>
</evidence>
<feature type="binding site" evidence="11">
    <location>
        <begin position="113"/>
        <end position="119"/>
    </location>
    <ligand>
        <name>UMP</name>
        <dbReference type="ChEBI" id="CHEBI:57865"/>
    </ligand>
</feature>
<dbReference type="GO" id="GO:0006225">
    <property type="term" value="P:UDP biosynthetic process"/>
    <property type="evidence" value="ECO:0007669"/>
    <property type="project" value="TreeGrafter"/>
</dbReference>
<organism evidence="13 14">
    <name type="scientific">Methanolobus chelungpuianus</name>
    <dbReference type="NCBI Taxonomy" id="502115"/>
    <lineage>
        <taxon>Archaea</taxon>
        <taxon>Methanobacteriati</taxon>
        <taxon>Methanobacteriota</taxon>
        <taxon>Stenosarchaea group</taxon>
        <taxon>Methanomicrobia</taxon>
        <taxon>Methanosarcinales</taxon>
        <taxon>Methanosarcinaceae</taxon>
        <taxon>Methanolobus</taxon>
    </lineage>
</organism>
<dbReference type="FunFam" id="3.40.1160.10:FF:000030">
    <property type="entry name" value="Uridylate kinase"/>
    <property type="match status" value="1"/>
</dbReference>
<comment type="caution">
    <text evidence="13">The sequence shown here is derived from an EMBL/GenBank/DDBJ whole genome shotgun (WGS) entry which is preliminary data.</text>
</comment>
<comment type="subunit">
    <text evidence="11">Homohexamer.</text>
</comment>
<feature type="binding site" evidence="11">
    <location>
        <position position="44"/>
    </location>
    <ligand>
        <name>ATP</name>
        <dbReference type="ChEBI" id="CHEBI:30616"/>
    </ligand>
</feature>
<dbReference type="Pfam" id="PF00696">
    <property type="entry name" value="AA_kinase"/>
    <property type="match status" value="1"/>
</dbReference>
<keyword evidence="5 11" id="KW-0808">Transferase</keyword>